<organism evidence="1 2">
    <name type="scientific">Sphingomonas glacialis</name>
    <dbReference type="NCBI Taxonomy" id="658225"/>
    <lineage>
        <taxon>Bacteria</taxon>
        <taxon>Pseudomonadati</taxon>
        <taxon>Pseudomonadota</taxon>
        <taxon>Alphaproteobacteria</taxon>
        <taxon>Sphingomonadales</taxon>
        <taxon>Sphingomonadaceae</taxon>
        <taxon>Sphingomonas</taxon>
    </lineage>
</organism>
<protein>
    <recommendedName>
        <fullName evidence="3">MFS transporter</fullName>
    </recommendedName>
</protein>
<comment type="caution">
    <text evidence="1">The sequence shown here is derived from an EMBL/GenBank/DDBJ whole genome shotgun (WGS) entry which is preliminary data.</text>
</comment>
<sequence length="57" mass="6483">MICGLLFAATAINSVDRQMIGVLTPLLQVDLGPDDRVFHYTGQERRCGISCWRTMRR</sequence>
<keyword evidence="2" id="KW-1185">Reference proteome</keyword>
<accession>A0ABQ3LGJ9</accession>
<evidence type="ECO:0000313" key="1">
    <source>
        <dbReference type="EMBL" id="GHH14952.1"/>
    </source>
</evidence>
<gene>
    <name evidence="1" type="ORF">GCM10008023_17210</name>
</gene>
<reference evidence="2" key="1">
    <citation type="journal article" date="2019" name="Int. J. Syst. Evol. Microbiol.">
        <title>The Global Catalogue of Microorganisms (GCM) 10K type strain sequencing project: providing services to taxonomists for standard genome sequencing and annotation.</title>
        <authorList>
            <consortium name="The Broad Institute Genomics Platform"/>
            <consortium name="The Broad Institute Genome Sequencing Center for Infectious Disease"/>
            <person name="Wu L."/>
            <person name="Ma J."/>
        </authorList>
    </citation>
    <scope>NUCLEOTIDE SEQUENCE [LARGE SCALE GENOMIC DNA]</scope>
    <source>
        <strain evidence="2">CGMCC 1.8957</strain>
    </source>
</reference>
<name>A0ABQ3LGJ9_9SPHN</name>
<dbReference type="Proteomes" id="UP000652430">
    <property type="component" value="Unassembled WGS sequence"/>
</dbReference>
<evidence type="ECO:0008006" key="3">
    <source>
        <dbReference type="Google" id="ProtNLM"/>
    </source>
</evidence>
<proteinExistence type="predicted"/>
<evidence type="ECO:0000313" key="2">
    <source>
        <dbReference type="Proteomes" id="UP000652430"/>
    </source>
</evidence>
<dbReference type="EMBL" id="BNAQ01000002">
    <property type="protein sequence ID" value="GHH14952.1"/>
    <property type="molecule type" value="Genomic_DNA"/>
</dbReference>